<dbReference type="Pfam" id="PF22754">
    <property type="entry name" value="bHLH-TF_ACT-like_plant"/>
    <property type="match status" value="1"/>
</dbReference>
<dbReference type="SUPFAM" id="SSF47459">
    <property type="entry name" value="HLH, helix-loop-helix DNA-binding domain"/>
    <property type="match status" value="1"/>
</dbReference>
<dbReference type="InterPro" id="IPR036638">
    <property type="entry name" value="HLH_DNA-bd_sf"/>
</dbReference>
<keyword evidence="7" id="KW-1185">Reference proteome</keyword>
<evidence type="ECO:0000256" key="3">
    <source>
        <dbReference type="ARBA" id="ARBA00023163"/>
    </source>
</evidence>
<dbReference type="InterPro" id="IPR054502">
    <property type="entry name" value="bHLH-TF_ACT-like_plant"/>
</dbReference>
<accession>A0ABP0U5X7</accession>
<keyword evidence="2" id="KW-0805">Transcription regulation</keyword>
<evidence type="ECO:0000313" key="6">
    <source>
        <dbReference type="EMBL" id="CAK9213670.1"/>
    </source>
</evidence>
<feature type="domain" description="BHLH" evidence="5">
    <location>
        <begin position="232"/>
        <end position="281"/>
    </location>
</feature>
<dbReference type="EMBL" id="OZ019911">
    <property type="protein sequence ID" value="CAK9213670.1"/>
    <property type="molecule type" value="Genomic_DNA"/>
</dbReference>
<organism evidence="6 7">
    <name type="scientific">Sphagnum troendelagicum</name>
    <dbReference type="NCBI Taxonomy" id="128251"/>
    <lineage>
        <taxon>Eukaryota</taxon>
        <taxon>Viridiplantae</taxon>
        <taxon>Streptophyta</taxon>
        <taxon>Embryophyta</taxon>
        <taxon>Bryophyta</taxon>
        <taxon>Sphagnophytina</taxon>
        <taxon>Sphagnopsida</taxon>
        <taxon>Sphagnales</taxon>
        <taxon>Sphagnaceae</taxon>
        <taxon>Sphagnum</taxon>
    </lineage>
</organism>
<dbReference type="Proteomes" id="UP001497512">
    <property type="component" value="Chromosome 19"/>
</dbReference>
<dbReference type="SMART" id="SM00353">
    <property type="entry name" value="HLH"/>
    <property type="match status" value="1"/>
</dbReference>
<name>A0ABP0U5X7_9BRYO</name>
<evidence type="ECO:0000256" key="4">
    <source>
        <dbReference type="ARBA" id="ARBA00023242"/>
    </source>
</evidence>
<keyword evidence="3" id="KW-0804">Transcription</keyword>
<dbReference type="Gene3D" id="4.10.280.10">
    <property type="entry name" value="Helix-loop-helix DNA-binding domain"/>
    <property type="match status" value="1"/>
</dbReference>
<evidence type="ECO:0000256" key="2">
    <source>
        <dbReference type="ARBA" id="ARBA00023015"/>
    </source>
</evidence>
<evidence type="ECO:0000256" key="1">
    <source>
        <dbReference type="ARBA" id="ARBA00004123"/>
    </source>
</evidence>
<dbReference type="PANTHER" id="PTHR31945:SF144">
    <property type="entry name" value="BHLH DOMAIN-CONTAINING PROTEIN"/>
    <property type="match status" value="1"/>
</dbReference>
<dbReference type="InterPro" id="IPR011598">
    <property type="entry name" value="bHLH_dom"/>
</dbReference>
<dbReference type="InterPro" id="IPR051358">
    <property type="entry name" value="TF_AMS/ICE1/BHLH6-like"/>
</dbReference>
<evidence type="ECO:0000313" key="7">
    <source>
        <dbReference type="Proteomes" id="UP001497512"/>
    </source>
</evidence>
<dbReference type="PROSITE" id="PS50888">
    <property type="entry name" value="BHLH"/>
    <property type="match status" value="1"/>
</dbReference>
<gene>
    <name evidence="6" type="ORF">CSSPTR1EN2_LOCUS11860</name>
</gene>
<dbReference type="PANTHER" id="PTHR31945">
    <property type="entry name" value="TRANSCRIPTION FACTOR SCREAM2-RELATED"/>
    <property type="match status" value="1"/>
</dbReference>
<protein>
    <recommendedName>
        <fullName evidence="5">BHLH domain-containing protein</fullName>
    </recommendedName>
</protein>
<proteinExistence type="predicted"/>
<sequence length="456" mass="49269">MRGGSQESAAGWLDCKSSIGSFDVLHPSMVSPSGHSQVGCINTLLSGCQCLNEHHTTIGQPHLATVTEAGGNYHLDFPAQESKPWLVTSKSMDPLFMLQELSNGISMEDSKGILASFAGSASNNIPHIPSENVKPQTMPEWNELKPVASKSPTSISISATELNKAMAGSARGVSKLNLKDAHTPASLSLPLDNGLANDLELNVEANWQAESSDCSGELKKCGKARSQLATWNGASKNLVSERKRRKKLNEGLYSLRALVPKISKMDKASIIGDAVNYVQELKKEVEEMENLESSNLESKCCGSVGDDSGSISMDITGEDAAGITVINLYDGNTGEPAKIASLNADITNHKLSKMKTENPPSQFCSGKKILHVEVARLEDQTYHLRILCQKGHGVLVQLMQALESLGIDVVNAHHTSFQDNILNTFVAQIKNWEMMETEEVRQKLLGVAAQYGLVQT</sequence>
<keyword evidence="4" id="KW-0539">Nucleus</keyword>
<evidence type="ECO:0000259" key="5">
    <source>
        <dbReference type="PROSITE" id="PS50888"/>
    </source>
</evidence>
<comment type="subcellular location">
    <subcellularLocation>
        <location evidence="1">Nucleus</location>
    </subcellularLocation>
</comment>
<dbReference type="Pfam" id="PF00010">
    <property type="entry name" value="HLH"/>
    <property type="match status" value="1"/>
</dbReference>
<reference evidence="6" key="1">
    <citation type="submission" date="2024-02" db="EMBL/GenBank/DDBJ databases">
        <authorList>
            <consortium name="ELIXIR-Norway"/>
            <consortium name="Elixir Norway"/>
        </authorList>
    </citation>
    <scope>NUCLEOTIDE SEQUENCE</scope>
</reference>